<dbReference type="Proteomes" id="UP000320496">
    <property type="component" value="Chromosome"/>
</dbReference>
<organism evidence="2 3">
    <name type="scientific">Maioricimonas rarisocia</name>
    <dbReference type="NCBI Taxonomy" id="2528026"/>
    <lineage>
        <taxon>Bacteria</taxon>
        <taxon>Pseudomonadati</taxon>
        <taxon>Planctomycetota</taxon>
        <taxon>Planctomycetia</taxon>
        <taxon>Planctomycetales</taxon>
        <taxon>Planctomycetaceae</taxon>
        <taxon>Maioricimonas</taxon>
    </lineage>
</organism>
<evidence type="ECO:0000313" key="2">
    <source>
        <dbReference type="EMBL" id="QDU39177.1"/>
    </source>
</evidence>
<feature type="chain" id="PRO_5021793827" description="Lipoprotein" evidence="1">
    <location>
        <begin position="21"/>
        <end position="84"/>
    </location>
</feature>
<dbReference type="EMBL" id="CP036275">
    <property type="protein sequence ID" value="QDU39177.1"/>
    <property type="molecule type" value="Genomic_DNA"/>
</dbReference>
<name>A0A517Z9L6_9PLAN</name>
<feature type="signal peptide" evidence="1">
    <location>
        <begin position="1"/>
        <end position="20"/>
    </location>
</feature>
<dbReference type="AlphaFoldDB" id="A0A517Z9L6"/>
<keyword evidence="1" id="KW-0732">Signal</keyword>
<dbReference type="KEGG" id="mri:Mal4_35130"/>
<reference evidence="2 3" key="1">
    <citation type="submission" date="2019-02" db="EMBL/GenBank/DDBJ databases">
        <title>Deep-cultivation of Planctomycetes and their phenomic and genomic characterization uncovers novel biology.</title>
        <authorList>
            <person name="Wiegand S."/>
            <person name="Jogler M."/>
            <person name="Boedeker C."/>
            <person name="Pinto D."/>
            <person name="Vollmers J."/>
            <person name="Rivas-Marin E."/>
            <person name="Kohn T."/>
            <person name="Peeters S.H."/>
            <person name="Heuer A."/>
            <person name="Rast P."/>
            <person name="Oberbeckmann S."/>
            <person name="Bunk B."/>
            <person name="Jeske O."/>
            <person name="Meyerdierks A."/>
            <person name="Storesund J.E."/>
            <person name="Kallscheuer N."/>
            <person name="Luecker S."/>
            <person name="Lage O.M."/>
            <person name="Pohl T."/>
            <person name="Merkel B.J."/>
            <person name="Hornburger P."/>
            <person name="Mueller R.-W."/>
            <person name="Bruemmer F."/>
            <person name="Labrenz M."/>
            <person name="Spormann A.M."/>
            <person name="Op den Camp H."/>
            <person name="Overmann J."/>
            <person name="Amann R."/>
            <person name="Jetten M.S.M."/>
            <person name="Mascher T."/>
            <person name="Medema M.H."/>
            <person name="Devos D.P."/>
            <person name="Kaster A.-K."/>
            <person name="Ovreas L."/>
            <person name="Rohde M."/>
            <person name="Galperin M.Y."/>
            <person name="Jogler C."/>
        </authorList>
    </citation>
    <scope>NUCLEOTIDE SEQUENCE [LARGE SCALE GENOMIC DNA]</scope>
    <source>
        <strain evidence="2 3">Mal4</strain>
    </source>
</reference>
<evidence type="ECO:0008006" key="4">
    <source>
        <dbReference type="Google" id="ProtNLM"/>
    </source>
</evidence>
<accession>A0A517Z9L6</accession>
<evidence type="ECO:0000313" key="3">
    <source>
        <dbReference type="Proteomes" id="UP000320496"/>
    </source>
</evidence>
<protein>
    <recommendedName>
        <fullName evidence="4">Lipoprotein</fullName>
    </recommendedName>
</protein>
<dbReference type="PROSITE" id="PS51257">
    <property type="entry name" value="PROKAR_LIPOPROTEIN"/>
    <property type="match status" value="1"/>
</dbReference>
<sequence precursor="true">MIEMKRLLLLIGCAVSLATAAGCCHAPYGGGCYGGGCGYQPYGGGAGGGVYPQGAYYGGTSMQAAVPYAPYATATAPVNPLPTY</sequence>
<keyword evidence="3" id="KW-1185">Reference proteome</keyword>
<gene>
    <name evidence="2" type="ORF">Mal4_35130</name>
</gene>
<evidence type="ECO:0000256" key="1">
    <source>
        <dbReference type="SAM" id="SignalP"/>
    </source>
</evidence>
<proteinExistence type="predicted"/>